<evidence type="ECO:0000313" key="3">
    <source>
        <dbReference type="Proteomes" id="UP000826195"/>
    </source>
</evidence>
<dbReference type="PANTHER" id="PTHR32470:SF2">
    <property type="entry name" value="NADH DEHYDROGENASE [UBIQUINONE] 1 ALPHA SUBCOMPLEX ASSEMBLY FACTOR 2"/>
    <property type="match status" value="1"/>
</dbReference>
<dbReference type="GO" id="GO:0005739">
    <property type="term" value="C:mitochondrion"/>
    <property type="evidence" value="ECO:0007669"/>
    <property type="project" value="TreeGrafter"/>
</dbReference>
<dbReference type="GO" id="GO:0032981">
    <property type="term" value="P:mitochondrial respiratory chain complex I assembly"/>
    <property type="evidence" value="ECO:0007669"/>
    <property type="project" value="TreeGrafter"/>
</dbReference>
<dbReference type="EMBL" id="JAHXZJ010001119">
    <property type="protein sequence ID" value="KAH0554863.1"/>
    <property type="molecule type" value="Genomic_DNA"/>
</dbReference>
<reference evidence="2 3" key="1">
    <citation type="journal article" date="2021" name="J. Hered.">
        <title>A chromosome-level genome assembly of the parasitoid wasp, Cotesia glomerata (Hymenoptera: Braconidae).</title>
        <authorList>
            <person name="Pinto B.J."/>
            <person name="Weis J.J."/>
            <person name="Gamble T."/>
            <person name="Ode P.J."/>
            <person name="Paul R."/>
            <person name="Zaspel J.M."/>
        </authorList>
    </citation>
    <scope>NUCLEOTIDE SEQUENCE [LARGE SCALE GENOMIC DNA]</scope>
    <source>
        <strain evidence="2">CgM1</strain>
    </source>
</reference>
<comment type="caution">
    <text evidence="2">The sequence shown here is derived from an EMBL/GenBank/DDBJ whole genome shotgun (WGS) entry which is preliminary data.</text>
</comment>
<dbReference type="InterPro" id="IPR007763">
    <property type="entry name" value="NDUFA12"/>
</dbReference>
<name>A0AAV7IMT0_COTGL</name>
<evidence type="ECO:0008006" key="4">
    <source>
        <dbReference type="Google" id="ProtNLM"/>
    </source>
</evidence>
<dbReference type="GO" id="GO:0045271">
    <property type="term" value="C:respiratory chain complex I"/>
    <property type="evidence" value="ECO:0007669"/>
    <property type="project" value="InterPro"/>
</dbReference>
<dbReference type="AlphaFoldDB" id="A0AAV7IMT0"/>
<evidence type="ECO:0000256" key="1">
    <source>
        <dbReference type="ARBA" id="ARBA00007355"/>
    </source>
</evidence>
<proteinExistence type="inferred from homology"/>
<accession>A0AAV7IMT0</accession>
<sequence>MVKERGVIMPIIRNFLNSITPRVNRRRLIGEDRNGTKYYEDLNAQNRRGRSFEPKDPENFEVEMPAEWEAWLRYRRQERPTDEEIKQNYEIIMMKKKNAAELKIKYNAEKGVKVDDNLPKEKLSFPTYEEYKNFGQNYKPKSDN</sequence>
<keyword evidence="3" id="KW-1185">Reference proteome</keyword>
<gene>
    <name evidence="2" type="ORF">KQX54_013450</name>
</gene>
<organism evidence="2 3">
    <name type="scientific">Cotesia glomerata</name>
    <name type="common">Lepidopteran parasitic wasp</name>
    <name type="synonym">Apanteles glomeratus</name>
    <dbReference type="NCBI Taxonomy" id="32391"/>
    <lineage>
        <taxon>Eukaryota</taxon>
        <taxon>Metazoa</taxon>
        <taxon>Ecdysozoa</taxon>
        <taxon>Arthropoda</taxon>
        <taxon>Hexapoda</taxon>
        <taxon>Insecta</taxon>
        <taxon>Pterygota</taxon>
        <taxon>Neoptera</taxon>
        <taxon>Endopterygota</taxon>
        <taxon>Hymenoptera</taxon>
        <taxon>Apocrita</taxon>
        <taxon>Ichneumonoidea</taxon>
        <taxon>Braconidae</taxon>
        <taxon>Microgastrinae</taxon>
        <taxon>Cotesia</taxon>
    </lineage>
</organism>
<dbReference type="Proteomes" id="UP000826195">
    <property type="component" value="Unassembled WGS sequence"/>
</dbReference>
<dbReference type="InterPro" id="IPR052618">
    <property type="entry name" value="ComplexI_NDUFA12"/>
</dbReference>
<protein>
    <recommendedName>
        <fullName evidence="4">NADH dehydrogenase [ubiquinone] 1 alpha subcomplex assembly factor 2</fullName>
    </recommendedName>
</protein>
<dbReference type="Pfam" id="PF05071">
    <property type="entry name" value="NDUFA12"/>
    <property type="match status" value="1"/>
</dbReference>
<comment type="similarity">
    <text evidence="1">Belongs to the complex I NDUFA12 subunit family.</text>
</comment>
<evidence type="ECO:0000313" key="2">
    <source>
        <dbReference type="EMBL" id="KAH0554863.1"/>
    </source>
</evidence>
<dbReference type="PANTHER" id="PTHR32470">
    <property type="entry name" value="ADH DEHYDROGENASE [UBIQUINONE] 1 ALPHA SUBCOMPLEX ASSEMBLY FACTOR 2"/>
    <property type="match status" value="1"/>
</dbReference>